<feature type="domain" description="DNA mismatch repair protein MutS-like N-terminal" evidence="1">
    <location>
        <begin position="97"/>
        <end position="164"/>
    </location>
</feature>
<dbReference type="GO" id="GO:0003964">
    <property type="term" value="F:RNA-directed DNA polymerase activity"/>
    <property type="evidence" value="ECO:0007669"/>
    <property type="project" value="UniProtKB-KW"/>
</dbReference>
<dbReference type="InterPro" id="IPR007695">
    <property type="entry name" value="DNA_mismatch_repair_MutS-lik_N"/>
</dbReference>
<evidence type="ECO:0000259" key="1">
    <source>
        <dbReference type="Pfam" id="PF01624"/>
    </source>
</evidence>
<sequence>MTRLGEYERQLVIENEAMRQFIYAYDVLEALRCVLASYFGHLKWADTYDLRNAILERYSFLYEFFSFEYDCILPAYRFASQFKTSKMQYQYYAGVFRHSAVFFQVGYFYEFYEELPEVRDVLRLKRMKDNQRGTKYGFPMSYESVYLQKLMKSGVMSIVIVKETDGYIGRIKNRLPVRRIETKCLN</sequence>
<dbReference type="Gene3D" id="3.40.1170.10">
    <property type="entry name" value="DNA repair protein MutS, domain I"/>
    <property type="match status" value="1"/>
</dbReference>
<evidence type="ECO:0000313" key="2">
    <source>
        <dbReference type="EMBL" id="KJU81394.1"/>
    </source>
</evidence>
<dbReference type="GO" id="GO:0005524">
    <property type="term" value="F:ATP binding"/>
    <property type="evidence" value="ECO:0007669"/>
    <property type="project" value="InterPro"/>
</dbReference>
<evidence type="ECO:0000313" key="3">
    <source>
        <dbReference type="Proteomes" id="UP000033423"/>
    </source>
</evidence>
<dbReference type="Proteomes" id="UP000033423">
    <property type="component" value="Unassembled WGS sequence"/>
</dbReference>
<dbReference type="AlphaFoldDB" id="A0A0F3GHH1"/>
<dbReference type="SUPFAM" id="SSF55271">
    <property type="entry name" value="DNA repair protein MutS, domain I"/>
    <property type="match status" value="1"/>
</dbReference>
<keyword evidence="3" id="KW-1185">Reference proteome</keyword>
<organism evidence="2 3">
    <name type="scientific">Candidatus Magnetobacterium bavaricum</name>
    <dbReference type="NCBI Taxonomy" id="29290"/>
    <lineage>
        <taxon>Bacteria</taxon>
        <taxon>Pseudomonadati</taxon>
        <taxon>Nitrospirota</taxon>
        <taxon>Thermodesulfovibrionia</taxon>
        <taxon>Thermodesulfovibrionales</taxon>
        <taxon>Candidatus Magnetobacteriaceae</taxon>
        <taxon>Candidatus Magnetobacterium</taxon>
    </lineage>
</organism>
<dbReference type="GO" id="GO:0006298">
    <property type="term" value="P:mismatch repair"/>
    <property type="evidence" value="ECO:0007669"/>
    <property type="project" value="InterPro"/>
</dbReference>
<accession>A0A0F3GHH1</accession>
<keyword evidence="2" id="KW-0808">Transferase</keyword>
<dbReference type="GO" id="GO:0030983">
    <property type="term" value="F:mismatched DNA binding"/>
    <property type="evidence" value="ECO:0007669"/>
    <property type="project" value="InterPro"/>
</dbReference>
<name>A0A0F3GHH1_9BACT</name>
<comment type="caution">
    <text evidence="2">The sequence shown here is derived from an EMBL/GenBank/DDBJ whole genome shotgun (WGS) entry which is preliminary data.</text>
</comment>
<gene>
    <name evidence="2" type="ORF">MBAV_006408</name>
</gene>
<dbReference type="InterPro" id="IPR016151">
    <property type="entry name" value="DNA_mismatch_repair_MutS_N"/>
</dbReference>
<proteinExistence type="predicted"/>
<keyword evidence="2" id="KW-0695">RNA-directed DNA polymerase</keyword>
<dbReference type="EMBL" id="LACI01002716">
    <property type="protein sequence ID" value="KJU81394.1"/>
    <property type="molecule type" value="Genomic_DNA"/>
</dbReference>
<reference evidence="2 3" key="1">
    <citation type="submission" date="2015-02" db="EMBL/GenBank/DDBJ databases">
        <title>Single-cell genomics of uncultivated deep-branching MTB reveals a conserved set of magnetosome genes.</title>
        <authorList>
            <person name="Kolinko S."/>
            <person name="Richter M."/>
            <person name="Glockner F.O."/>
            <person name="Brachmann A."/>
            <person name="Schuler D."/>
        </authorList>
    </citation>
    <scope>NUCLEOTIDE SEQUENCE [LARGE SCALE GENOMIC DNA]</scope>
    <source>
        <strain evidence="2">TM-1</strain>
    </source>
</reference>
<keyword evidence="2" id="KW-0548">Nucleotidyltransferase</keyword>
<dbReference type="Pfam" id="PF01624">
    <property type="entry name" value="MutS_I"/>
    <property type="match status" value="1"/>
</dbReference>
<protein>
    <submittedName>
        <fullName evidence="2">Retron-type reverse transcriptase</fullName>
    </submittedName>
</protein>